<evidence type="ECO:0000256" key="1">
    <source>
        <dbReference type="ARBA" id="ARBA00004141"/>
    </source>
</evidence>
<gene>
    <name evidence="10" type="ORF">NAEGRDRAFT_76928</name>
</gene>
<keyword evidence="4 8" id="KW-0812">Transmembrane</keyword>
<feature type="transmembrane region" description="Helical" evidence="8">
    <location>
        <begin position="89"/>
        <end position="111"/>
    </location>
</feature>
<feature type="compositionally biased region" description="Basic and acidic residues" evidence="7">
    <location>
        <begin position="156"/>
        <end position="170"/>
    </location>
</feature>
<dbReference type="Pfam" id="PF00083">
    <property type="entry name" value="Sugar_tr"/>
    <property type="match status" value="2"/>
</dbReference>
<evidence type="ECO:0000256" key="6">
    <source>
        <dbReference type="ARBA" id="ARBA00023136"/>
    </source>
</evidence>
<dbReference type="eggNOG" id="KOG0254">
    <property type="taxonomic scope" value="Eukaryota"/>
</dbReference>
<name>D2W685_NAEGR</name>
<evidence type="ECO:0000313" key="11">
    <source>
        <dbReference type="Proteomes" id="UP000006671"/>
    </source>
</evidence>
<feature type="transmembrane region" description="Helical" evidence="8">
    <location>
        <begin position="31"/>
        <end position="49"/>
    </location>
</feature>
<feature type="domain" description="Major facilitator superfamily (MFS) profile" evidence="9">
    <location>
        <begin position="1"/>
        <end position="484"/>
    </location>
</feature>
<dbReference type="GeneID" id="8861106"/>
<comment type="similarity">
    <text evidence="2">Belongs to the major facilitator superfamily. Sugar transporter (TC 2.A.1.1) family.</text>
</comment>
<dbReference type="GO" id="GO:0016020">
    <property type="term" value="C:membrane"/>
    <property type="evidence" value="ECO:0007669"/>
    <property type="project" value="UniProtKB-SubCell"/>
</dbReference>
<dbReference type="InterPro" id="IPR020846">
    <property type="entry name" value="MFS_dom"/>
</dbReference>
<feature type="transmembrane region" description="Helical" evidence="8">
    <location>
        <begin position="291"/>
        <end position="311"/>
    </location>
</feature>
<organism evidence="11">
    <name type="scientific">Naegleria gruberi</name>
    <name type="common">Amoeba</name>
    <dbReference type="NCBI Taxonomy" id="5762"/>
    <lineage>
        <taxon>Eukaryota</taxon>
        <taxon>Discoba</taxon>
        <taxon>Heterolobosea</taxon>
        <taxon>Tetramitia</taxon>
        <taxon>Eutetramitia</taxon>
        <taxon>Vahlkampfiidae</taxon>
        <taxon>Naegleria</taxon>
    </lineage>
</organism>
<accession>D2W685</accession>
<keyword evidence="5 8" id="KW-1133">Transmembrane helix</keyword>
<feature type="transmembrane region" description="Helical" evidence="8">
    <location>
        <begin position="426"/>
        <end position="454"/>
    </location>
</feature>
<dbReference type="OrthoDB" id="4142200at2759"/>
<keyword evidence="11" id="KW-1185">Reference proteome</keyword>
<dbReference type="PANTHER" id="PTHR48020">
    <property type="entry name" value="PROTON MYO-INOSITOL COTRANSPORTER"/>
    <property type="match status" value="1"/>
</dbReference>
<feature type="region of interest" description="Disordered" evidence="7">
    <location>
        <begin position="514"/>
        <end position="540"/>
    </location>
</feature>
<feature type="transmembrane region" description="Helical" evidence="8">
    <location>
        <begin position="55"/>
        <end position="77"/>
    </location>
</feature>
<dbReference type="SUPFAM" id="SSF103473">
    <property type="entry name" value="MFS general substrate transporter"/>
    <property type="match status" value="1"/>
</dbReference>
<feature type="region of interest" description="Disordered" evidence="7">
    <location>
        <begin position="156"/>
        <end position="190"/>
    </location>
</feature>
<feature type="transmembrane region" description="Helical" evidence="8">
    <location>
        <begin position="390"/>
        <end position="414"/>
    </location>
</feature>
<evidence type="ECO:0000256" key="2">
    <source>
        <dbReference type="ARBA" id="ARBA00010992"/>
    </source>
</evidence>
<dbReference type="InterPro" id="IPR036259">
    <property type="entry name" value="MFS_trans_sf"/>
</dbReference>
<feature type="non-terminal residue" evidence="10">
    <location>
        <position position="1"/>
    </location>
</feature>
<keyword evidence="6 8" id="KW-0472">Membrane</keyword>
<dbReference type="PANTHER" id="PTHR48020:SF12">
    <property type="entry name" value="PROTON MYO-INOSITOL COTRANSPORTER"/>
    <property type="match status" value="1"/>
</dbReference>
<sequence length="540" mass="59318">GLFASSIFIGGLFGCLFAMFTGSVLGRKLSIILSCLISIIGSIGAAASYQYSTLIVFRCILGFGSGIVTAVSSVYVVELMPFPKYMGLLGSMFNLGISLGTCWGYAFGAIFVRSSEMWRAVHAFHNLFIIPLFVLVVFIIPESPLFIHGGHHDHEEELKQKHQQKMDESKVGIANQNAANPTENRPVVEGNTDEEQIKTLPHVCSAYVNNDAIDDSEVLEREQDAADIETQQDESPIDEQERPKLQQEQPSGEANTEIEMPVITEEPPIKKKTMSTIAACKRLFCSKVIKALIIACWGCFAMEWTGIQSSVMFLPSLIEAAGVSDPLGQQLASLGVSVWQLFCIFPTMFLVDKFGRKPLMIFGFTVSFLTDLAEGFIFQFGENGQVYKVALALLFNCLYLIGFHVGVGSLGYVLAYEVFRGENEKVVVLGTSISTIAMWSTSIILSLFFIPVVVMTNQAVPWFIFAGFSFIGIIIYSTLLEETSPNIIAKRAVAKAKKEAEKKAISVAGVENVQTKEEETQNGNVENDTKDIQLTESKDA</sequence>
<dbReference type="OMA" id="PADHIYM"/>
<dbReference type="Proteomes" id="UP000006671">
    <property type="component" value="Unassembled WGS sequence"/>
</dbReference>
<evidence type="ECO:0000259" key="9">
    <source>
        <dbReference type="PROSITE" id="PS50850"/>
    </source>
</evidence>
<dbReference type="RefSeq" id="XP_002668161.1">
    <property type="nucleotide sequence ID" value="XM_002668115.1"/>
</dbReference>
<dbReference type="VEuPathDB" id="AmoebaDB:NAEGRDRAFT_76928"/>
<feature type="transmembrane region" description="Helical" evidence="8">
    <location>
        <begin position="123"/>
        <end position="140"/>
    </location>
</feature>
<feature type="compositionally biased region" description="Polar residues" evidence="7">
    <location>
        <begin position="174"/>
        <end position="183"/>
    </location>
</feature>
<dbReference type="InParanoid" id="D2W685"/>
<dbReference type="EMBL" id="GG739256">
    <property type="protein sequence ID" value="EFC35417.1"/>
    <property type="molecule type" value="Genomic_DNA"/>
</dbReference>
<dbReference type="AlphaFoldDB" id="D2W685"/>
<feature type="compositionally biased region" description="Basic and acidic residues" evidence="7">
    <location>
        <begin position="527"/>
        <end position="540"/>
    </location>
</feature>
<comment type="subcellular location">
    <subcellularLocation>
        <location evidence="1">Membrane</location>
        <topology evidence="1">Multi-pass membrane protein</topology>
    </subcellularLocation>
</comment>
<evidence type="ECO:0000256" key="7">
    <source>
        <dbReference type="SAM" id="MobiDB-lite"/>
    </source>
</evidence>
<feature type="region of interest" description="Disordered" evidence="7">
    <location>
        <begin position="227"/>
        <end position="258"/>
    </location>
</feature>
<dbReference type="Gene3D" id="1.20.1250.20">
    <property type="entry name" value="MFS general substrate transporter like domains"/>
    <property type="match status" value="2"/>
</dbReference>
<evidence type="ECO:0000256" key="3">
    <source>
        <dbReference type="ARBA" id="ARBA00022448"/>
    </source>
</evidence>
<feature type="transmembrane region" description="Helical" evidence="8">
    <location>
        <begin position="460"/>
        <end position="480"/>
    </location>
</feature>
<dbReference type="InterPro" id="IPR050814">
    <property type="entry name" value="Myo-inositol_Transporter"/>
</dbReference>
<protein>
    <submittedName>
        <fullName evidence="10">Predicted protein</fullName>
    </submittedName>
</protein>
<dbReference type="KEGG" id="ngr:NAEGRDRAFT_76928"/>
<keyword evidence="3" id="KW-0813">Transport</keyword>
<evidence type="ECO:0000256" key="8">
    <source>
        <dbReference type="SAM" id="Phobius"/>
    </source>
</evidence>
<dbReference type="PROSITE" id="PS00216">
    <property type="entry name" value="SUGAR_TRANSPORT_1"/>
    <property type="match status" value="1"/>
</dbReference>
<dbReference type="PROSITE" id="PS50850">
    <property type="entry name" value="MFS"/>
    <property type="match status" value="1"/>
</dbReference>
<dbReference type="InterPro" id="IPR005829">
    <property type="entry name" value="Sugar_transporter_CS"/>
</dbReference>
<evidence type="ECO:0000256" key="5">
    <source>
        <dbReference type="ARBA" id="ARBA00022989"/>
    </source>
</evidence>
<feature type="transmembrane region" description="Helical" evidence="8">
    <location>
        <begin position="6"/>
        <end position="24"/>
    </location>
</feature>
<feature type="transmembrane region" description="Helical" evidence="8">
    <location>
        <begin position="331"/>
        <end position="351"/>
    </location>
</feature>
<dbReference type="FunCoup" id="D2W685">
    <property type="interactions" value="206"/>
</dbReference>
<feature type="compositionally biased region" description="Acidic residues" evidence="7">
    <location>
        <begin position="227"/>
        <end position="238"/>
    </location>
</feature>
<proteinExistence type="inferred from homology"/>
<evidence type="ECO:0000256" key="4">
    <source>
        <dbReference type="ARBA" id="ARBA00022692"/>
    </source>
</evidence>
<reference evidence="10 11" key="1">
    <citation type="journal article" date="2010" name="Cell">
        <title>The genome of Naegleria gruberi illuminates early eukaryotic versatility.</title>
        <authorList>
            <person name="Fritz-Laylin L.K."/>
            <person name="Prochnik S.E."/>
            <person name="Ginger M.L."/>
            <person name="Dacks J.B."/>
            <person name="Carpenter M.L."/>
            <person name="Field M.C."/>
            <person name="Kuo A."/>
            <person name="Paredez A."/>
            <person name="Chapman J."/>
            <person name="Pham J."/>
            <person name="Shu S."/>
            <person name="Neupane R."/>
            <person name="Cipriano M."/>
            <person name="Mancuso J."/>
            <person name="Tu H."/>
            <person name="Salamov A."/>
            <person name="Lindquist E."/>
            <person name="Shapiro H."/>
            <person name="Lucas S."/>
            <person name="Grigoriev I.V."/>
            <person name="Cande W.Z."/>
            <person name="Fulton C."/>
            <person name="Rokhsar D.S."/>
            <person name="Dawson S.C."/>
        </authorList>
    </citation>
    <scope>NUCLEOTIDE SEQUENCE [LARGE SCALE GENOMIC DNA]</scope>
    <source>
        <strain evidence="10 11">NEG-M</strain>
    </source>
</reference>
<evidence type="ECO:0000313" key="10">
    <source>
        <dbReference type="EMBL" id="EFC35417.1"/>
    </source>
</evidence>
<feature type="transmembrane region" description="Helical" evidence="8">
    <location>
        <begin position="358"/>
        <end position="378"/>
    </location>
</feature>
<dbReference type="InterPro" id="IPR005828">
    <property type="entry name" value="MFS_sugar_transport-like"/>
</dbReference>
<dbReference type="GO" id="GO:0022857">
    <property type="term" value="F:transmembrane transporter activity"/>
    <property type="evidence" value="ECO:0007669"/>
    <property type="project" value="InterPro"/>
</dbReference>